<organism evidence="1 2">
    <name type="scientific">Oleiphilus messinensis</name>
    <dbReference type="NCBI Taxonomy" id="141451"/>
    <lineage>
        <taxon>Bacteria</taxon>
        <taxon>Pseudomonadati</taxon>
        <taxon>Pseudomonadota</taxon>
        <taxon>Gammaproteobacteria</taxon>
        <taxon>Oceanospirillales</taxon>
        <taxon>Oleiphilaceae</taxon>
        <taxon>Oleiphilus</taxon>
    </lineage>
</organism>
<keyword evidence="2" id="KW-1185">Reference proteome</keyword>
<evidence type="ECO:0000313" key="1">
    <source>
        <dbReference type="EMBL" id="ARU58801.1"/>
    </source>
</evidence>
<proteinExistence type="predicted"/>
<dbReference type="RefSeq" id="WP_087463537.1">
    <property type="nucleotide sequence ID" value="NZ_CP021425.1"/>
</dbReference>
<reference evidence="1 2" key="1">
    <citation type="submission" date="2017-05" db="EMBL/GenBank/DDBJ databases">
        <title>Genomic insights into alkan degradation activity of Oleiphilus messinensis.</title>
        <authorList>
            <person name="Kozyavkin S.A."/>
            <person name="Slesarev A.I."/>
            <person name="Golyshin P.N."/>
            <person name="Korzhenkov A."/>
            <person name="Golyshina O.N."/>
            <person name="Toshchakov S.V."/>
        </authorList>
    </citation>
    <scope>NUCLEOTIDE SEQUENCE [LARGE SCALE GENOMIC DNA]</scope>
    <source>
        <strain evidence="1 2">ME102</strain>
    </source>
</reference>
<dbReference type="KEGG" id="ome:OLMES_4812"/>
<name>A0A1Y0IED7_9GAMM</name>
<sequence length="72" mass="8250">MEKVNWERGFQGIQANQNTLFAGFGNILIYLDQTSDVAVMIVLPTLIGKRFWIPETCYPLTLITGSRYREPL</sequence>
<dbReference type="Proteomes" id="UP000196027">
    <property type="component" value="Chromosome"/>
</dbReference>
<dbReference type="AlphaFoldDB" id="A0A1Y0IED7"/>
<dbReference type="EMBL" id="CP021425">
    <property type="protein sequence ID" value="ARU58801.1"/>
    <property type="molecule type" value="Genomic_DNA"/>
</dbReference>
<gene>
    <name evidence="1" type="ORF">OLMES_4812</name>
</gene>
<accession>A0A1Y0IED7</accession>
<protein>
    <submittedName>
        <fullName evidence="1">Uncharacterized protein</fullName>
    </submittedName>
</protein>
<evidence type="ECO:0000313" key="2">
    <source>
        <dbReference type="Proteomes" id="UP000196027"/>
    </source>
</evidence>